<dbReference type="Gramene" id="QL12p003438:mrna">
    <property type="protein sequence ID" value="QL12p003438:mrna:CDS:2"/>
    <property type="gene ID" value="QL12p003438"/>
</dbReference>
<keyword evidence="4" id="KW-1185">Reference proteome</keyword>
<feature type="chain" id="PRO_5029749886" evidence="2">
    <location>
        <begin position="27"/>
        <end position="87"/>
    </location>
</feature>
<dbReference type="EnsemblPlants" id="QL12p003438:mrna">
    <property type="protein sequence ID" value="QL12p003438:mrna:CDS:2"/>
    <property type="gene ID" value="QL12p003438"/>
</dbReference>
<dbReference type="Proteomes" id="UP000594261">
    <property type="component" value="Chromosome 12"/>
</dbReference>
<evidence type="ECO:0000313" key="3">
    <source>
        <dbReference type="EnsemblPlants" id="QL12p003438:mrna:CDS:2"/>
    </source>
</evidence>
<sequence length="87" mass="9375">MAIRTFMLTFLMVILLLQRNFGSIAASRPAGTIHPPAIPRSYLSSPKAPPTVSFTINRYKMVETEAFRPTTPGHSPGVGHDTPPAAA</sequence>
<accession>A0A7N2N0V5</accession>
<evidence type="ECO:0000313" key="4">
    <source>
        <dbReference type="Proteomes" id="UP000594261"/>
    </source>
</evidence>
<dbReference type="AlphaFoldDB" id="A0A7N2N0V5"/>
<protein>
    <submittedName>
        <fullName evidence="3">Uncharacterized protein</fullName>
    </submittedName>
</protein>
<name>A0A7N2N0V5_QUELO</name>
<proteinExistence type="predicted"/>
<dbReference type="EMBL" id="LRBV02000012">
    <property type="status" value="NOT_ANNOTATED_CDS"/>
    <property type="molecule type" value="Genomic_DNA"/>
</dbReference>
<dbReference type="OMA" id="KRINIHP"/>
<reference evidence="3" key="2">
    <citation type="submission" date="2021-01" db="UniProtKB">
        <authorList>
            <consortium name="EnsemblPlants"/>
        </authorList>
    </citation>
    <scope>IDENTIFICATION</scope>
</reference>
<dbReference type="InParanoid" id="A0A7N2N0V5"/>
<feature type="signal peptide" evidence="2">
    <location>
        <begin position="1"/>
        <end position="26"/>
    </location>
</feature>
<reference evidence="3 4" key="1">
    <citation type="journal article" date="2016" name="G3 (Bethesda)">
        <title>First Draft Assembly and Annotation of the Genome of a California Endemic Oak Quercus lobata Nee (Fagaceae).</title>
        <authorList>
            <person name="Sork V.L."/>
            <person name="Fitz-Gibbon S.T."/>
            <person name="Puiu D."/>
            <person name="Crepeau M."/>
            <person name="Gugger P.F."/>
            <person name="Sherman R."/>
            <person name="Stevens K."/>
            <person name="Langley C.H."/>
            <person name="Pellegrini M."/>
            <person name="Salzberg S.L."/>
        </authorList>
    </citation>
    <scope>NUCLEOTIDE SEQUENCE [LARGE SCALE GENOMIC DNA]</scope>
    <source>
        <strain evidence="3 4">cv. SW786</strain>
    </source>
</reference>
<dbReference type="FunCoup" id="A0A7N2N0V5">
    <property type="interactions" value="87"/>
</dbReference>
<evidence type="ECO:0000256" key="2">
    <source>
        <dbReference type="SAM" id="SignalP"/>
    </source>
</evidence>
<evidence type="ECO:0000256" key="1">
    <source>
        <dbReference type="SAM" id="MobiDB-lite"/>
    </source>
</evidence>
<keyword evidence="2" id="KW-0732">Signal</keyword>
<organism evidence="3 4">
    <name type="scientific">Quercus lobata</name>
    <name type="common">Valley oak</name>
    <dbReference type="NCBI Taxonomy" id="97700"/>
    <lineage>
        <taxon>Eukaryota</taxon>
        <taxon>Viridiplantae</taxon>
        <taxon>Streptophyta</taxon>
        <taxon>Embryophyta</taxon>
        <taxon>Tracheophyta</taxon>
        <taxon>Spermatophyta</taxon>
        <taxon>Magnoliopsida</taxon>
        <taxon>eudicotyledons</taxon>
        <taxon>Gunneridae</taxon>
        <taxon>Pentapetalae</taxon>
        <taxon>rosids</taxon>
        <taxon>fabids</taxon>
        <taxon>Fagales</taxon>
        <taxon>Fagaceae</taxon>
        <taxon>Quercus</taxon>
    </lineage>
</organism>
<feature type="region of interest" description="Disordered" evidence="1">
    <location>
        <begin position="67"/>
        <end position="87"/>
    </location>
</feature>